<proteinExistence type="predicted"/>
<protein>
    <submittedName>
        <fullName evidence="2">Pimeloyl-ACP methyl ester carboxylesterase</fullName>
    </submittedName>
</protein>
<gene>
    <name evidence="2" type="ORF">SAMN05660236_2826</name>
</gene>
<accession>A0A1T5LB23</accession>
<dbReference type="AlphaFoldDB" id="A0A1T5LB23"/>
<evidence type="ECO:0000313" key="2">
    <source>
        <dbReference type="EMBL" id="SKC72885.1"/>
    </source>
</evidence>
<dbReference type="EMBL" id="FUZU01000002">
    <property type="protein sequence ID" value="SKC72885.1"/>
    <property type="molecule type" value="Genomic_DNA"/>
</dbReference>
<keyword evidence="1" id="KW-0732">Signal</keyword>
<dbReference type="STRING" id="688867.SAMN05660236_2826"/>
<dbReference type="SUPFAM" id="SSF53474">
    <property type="entry name" value="alpha/beta-Hydrolases"/>
    <property type="match status" value="1"/>
</dbReference>
<sequence length="306" mass="34889">MVSVTIQGHWYLTAKFNNMKNFTSFLLLCILLTAGVACAEKNVFQVKVTGKGNPVLFIPHIGCSGDMWNDAVKEMSKTNECHVFYLAGFAGLQPLDSNYTQQYKESIRNYIVTKKLKNVTVVGMNYGGFIGLQLAAQPALIKRLIVMDTYPFLAQVLNANITQEQANTFAGNMKNAYMSSPDNAFQGMMYQMGKNMITHDTVRAKLYADWNAQSDRKTIATVLADQMSTDLRNLLPEIKIPVLCFGTWYFGRTMKKMTTEEGYQMHEKFYTTLPDHTVKLTETAKDFMHWDESQWFIKEVTMFLQK</sequence>
<dbReference type="InterPro" id="IPR029058">
    <property type="entry name" value="AB_hydrolase_fold"/>
</dbReference>
<feature type="signal peptide" evidence="1">
    <location>
        <begin position="1"/>
        <end position="39"/>
    </location>
</feature>
<evidence type="ECO:0000313" key="3">
    <source>
        <dbReference type="Proteomes" id="UP000190961"/>
    </source>
</evidence>
<evidence type="ECO:0000256" key="1">
    <source>
        <dbReference type="SAM" id="SignalP"/>
    </source>
</evidence>
<keyword evidence="3" id="KW-1185">Reference proteome</keyword>
<organism evidence="2 3">
    <name type="scientific">Ohtaekwangia koreensis</name>
    <dbReference type="NCBI Taxonomy" id="688867"/>
    <lineage>
        <taxon>Bacteria</taxon>
        <taxon>Pseudomonadati</taxon>
        <taxon>Bacteroidota</taxon>
        <taxon>Cytophagia</taxon>
        <taxon>Cytophagales</taxon>
        <taxon>Fulvivirgaceae</taxon>
        <taxon>Ohtaekwangia</taxon>
    </lineage>
</organism>
<feature type="chain" id="PRO_5010530343" evidence="1">
    <location>
        <begin position="40"/>
        <end position="306"/>
    </location>
</feature>
<reference evidence="2 3" key="1">
    <citation type="submission" date="2017-02" db="EMBL/GenBank/DDBJ databases">
        <authorList>
            <person name="Peterson S.W."/>
        </authorList>
    </citation>
    <scope>NUCLEOTIDE SEQUENCE [LARGE SCALE GENOMIC DNA]</scope>
    <source>
        <strain evidence="2 3">DSM 25262</strain>
    </source>
</reference>
<dbReference type="Gene3D" id="3.40.50.1820">
    <property type="entry name" value="alpha/beta hydrolase"/>
    <property type="match status" value="1"/>
</dbReference>
<dbReference type="Proteomes" id="UP000190961">
    <property type="component" value="Unassembled WGS sequence"/>
</dbReference>
<dbReference type="InterPro" id="IPR050266">
    <property type="entry name" value="AB_hydrolase_sf"/>
</dbReference>
<name>A0A1T5LB23_9BACT</name>
<dbReference type="PANTHER" id="PTHR43798">
    <property type="entry name" value="MONOACYLGLYCEROL LIPASE"/>
    <property type="match status" value="1"/>
</dbReference>